<dbReference type="EMBL" id="APJX01000001">
    <property type="protein sequence ID" value="EMS81363.1"/>
    <property type="molecule type" value="Genomic_DNA"/>
</dbReference>
<organism evidence="3 4">
    <name type="scientific">Desulfotignum phosphitoxidans DSM 13687</name>
    <dbReference type="NCBI Taxonomy" id="1286635"/>
    <lineage>
        <taxon>Bacteria</taxon>
        <taxon>Pseudomonadati</taxon>
        <taxon>Thermodesulfobacteriota</taxon>
        <taxon>Desulfobacteria</taxon>
        <taxon>Desulfobacterales</taxon>
        <taxon>Desulfobacteraceae</taxon>
        <taxon>Desulfotignum</taxon>
    </lineage>
</organism>
<dbReference type="NCBIfam" id="NF033538">
    <property type="entry name" value="transpos_IS91"/>
    <property type="match status" value="1"/>
</dbReference>
<gene>
    <name evidence="3" type="ORF">Dpo_1c05040</name>
</gene>
<evidence type="ECO:0000313" key="4">
    <source>
        <dbReference type="Proteomes" id="UP000014216"/>
    </source>
</evidence>
<evidence type="ECO:0000259" key="2">
    <source>
        <dbReference type="Pfam" id="PF14319"/>
    </source>
</evidence>
<dbReference type="InterPro" id="IPR007069">
    <property type="entry name" value="Transposase_32"/>
</dbReference>
<dbReference type="PATRIC" id="fig|1286635.3.peg.534"/>
<comment type="caution">
    <text evidence="3">The sequence shown here is derived from an EMBL/GenBank/DDBJ whole genome shotgun (WGS) entry which is preliminary data.</text>
</comment>
<sequence length="349" mass="40370">MKLASVISEYYDAFLARYNDMVLPSHMAALDRIRHCRTPEAGEVYVGCSDCNHTDWRPVSCGHRHCPQCQNHEGSQWIDRQQNKLLPVQYFMVTFTLPCEFRAVTYRHQKIVYAILFSCITDILKDFARNSRHLGAEIGMTMVLHTHNRKLDFHPHVHVVVPGGGVDKLRRQWKKKKGRYLFNHKALANVFRARFLDAMNNAELPIPKGVRPEWVVDCANVGKGITALKYLSRYLYRGVISEKNIVSNENGLVTFKYVENKTGEIRYRTLTGEAFLHLIMQHVLPKGFRRVRDYGFLHSNAKKLLFLVQLILHVKINKSKLRPRPVFKCPCCKSPMKIIGFRPAGWVPI</sequence>
<protein>
    <submittedName>
        <fullName evidence="3">Putative transposase IS1294 and IS801 family</fullName>
    </submittedName>
</protein>
<dbReference type="PANTHER" id="PTHR37023:SF1">
    <property type="entry name" value="ISSOD25 TRANSPOSASE TNPA_ISSOD25"/>
    <property type="match status" value="1"/>
</dbReference>
<dbReference type="PANTHER" id="PTHR37023">
    <property type="entry name" value="TRANSPOSASE"/>
    <property type="match status" value="1"/>
</dbReference>
<feature type="domain" description="Transposase zinc-binding" evidence="2">
    <location>
        <begin position="7"/>
        <end position="97"/>
    </location>
</feature>
<dbReference type="GO" id="GO:0006313">
    <property type="term" value="P:DNA transposition"/>
    <property type="evidence" value="ECO:0007669"/>
    <property type="project" value="InterPro"/>
</dbReference>
<keyword evidence="4" id="KW-1185">Reference proteome</keyword>
<dbReference type="GO" id="GO:0003677">
    <property type="term" value="F:DNA binding"/>
    <property type="evidence" value="ECO:0007669"/>
    <property type="project" value="InterPro"/>
</dbReference>
<dbReference type="Proteomes" id="UP000014216">
    <property type="component" value="Unassembled WGS sequence"/>
</dbReference>
<dbReference type="GO" id="GO:0004803">
    <property type="term" value="F:transposase activity"/>
    <property type="evidence" value="ECO:0007669"/>
    <property type="project" value="InterPro"/>
</dbReference>
<dbReference type="Pfam" id="PF04986">
    <property type="entry name" value="Y2_Tnp"/>
    <property type="match status" value="1"/>
</dbReference>
<dbReference type="OrthoDB" id="9793553at2"/>
<evidence type="ECO:0000259" key="1">
    <source>
        <dbReference type="Pfam" id="PF04986"/>
    </source>
</evidence>
<reference evidence="3 4" key="1">
    <citation type="journal article" date="2013" name="Genome Announc.">
        <title>Draft Genome Sequence of Desulfotignum phosphitoxidans DSM 13687 Strain FiPS-3.</title>
        <authorList>
            <person name="Poehlein A."/>
            <person name="Daniel R."/>
            <person name="Simeonova D.D."/>
        </authorList>
    </citation>
    <scope>NUCLEOTIDE SEQUENCE [LARGE SCALE GENOMIC DNA]</scope>
    <source>
        <strain evidence="3 4">DSM 13687</strain>
    </source>
</reference>
<dbReference type="AlphaFoldDB" id="S0G1Z1"/>
<dbReference type="InterPro" id="IPR026889">
    <property type="entry name" value="Zn_Tnp"/>
</dbReference>
<name>S0G1Z1_9BACT</name>
<proteinExistence type="predicted"/>
<dbReference type="RefSeq" id="WP_006964078.1">
    <property type="nucleotide sequence ID" value="NZ_APJX01000001.1"/>
</dbReference>
<feature type="domain" description="Transposase IS801/IS1294" evidence="1">
    <location>
        <begin position="139"/>
        <end position="300"/>
    </location>
</feature>
<dbReference type="InterPro" id="IPR054832">
    <property type="entry name" value="transpos_IS91"/>
</dbReference>
<evidence type="ECO:0000313" key="3">
    <source>
        <dbReference type="EMBL" id="EMS81363.1"/>
    </source>
</evidence>
<dbReference type="Pfam" id="PF14319">
    <property type="entry name" value="Zn_Tnp_IS91"/>
    <property type="match status" value="1"/>
</dbReference>
<accession>S0G1Z1</accession>